<sequence>MSLHELVAEVDDREKRVTVYAPTLSSGLTKRFESRDVEVVHRLVAPDDAVPTVTVSEGTRCLGWAELTALDGPEVDTTPGHATFADERYRDLLTLLSDTTAQSLDRDHLLATSHEFEDRAWRVGEGRLHVGFQSLSALRAQSTTYELLAELDDLDLHLYGRPDWSPELTGATVHTDVGPEIEDTWFVAFDGGDDHRKCALVAEERDEGFFGFWSYRPETVDTVLDHLESTYCG</sequence>
<dbReference type="EMBL" id="JBHSKX010000001">
    <property type="protein sequence ID" value="MFC5365791.1"/>
    <property type="molecule type" value="Genomic_DNA"/>
</dbReference>
<organism evidence="2 3">
    <name type="scientific">Salinirubrum litoreum</name>
    <dbReference type="NCBI Taxonomy" id="1126234"/>
    <lineage>
        <taxon>Archaea</taxon>
        <taxon>Methanobacteriati</taxon>
        <taxon>Methanobacteriota</taxon>
        <taxon>Stenosarchaea group</taxon>
        <taxon>Halobacteria</taxon>
        <taxon>Halobacteriales</taxon>
        <taxon>Haloferacaceae</taxon>
        <taxon>Salinirubrum</taxon>
    </lineage>
</organism>
<evidence type="ECO:0000313" key="2">
    <source>
        <dbReference type="EMBL" id="MFC5365791.1"/>
    </source>
</evidence>
<dbReference type="Proteomes" id="UP001596201">
    <property type="component" value="Unassembled WGS sequence"/>
</dbReference>
<dbReference type="RefSeq" id="WP_227228916.1">
    <property type="nucleotide sequence ID" value="NZ_JAJCVJ010000001.1"/>
</dbReference>
<dbReference type="Pfam" id="PF10069">
    <property type="entry name" value="DICT"/>
    <property type="match status" value="1"/>
</dbReference>
<accession>A0ABD5R6X8</accession>
<protein>
    <submittedName>
        <fullName evidence="2">DICT sensory domain-containing protein</fullName>
    </submittedName>
</protein>
<evidence type="ECO:0000313" key="3">
    <source>
        <dbReference type="Proteomes" id="UP001596201"/>
    </source>
</evidence>
<proteinExistence type="predicted"/>
<dbReference type="PIRSF" id="PIRSF030471">
    <property type="entry name" value="STR_Vng0742h_prd"/>
    <property type="match status" value="1"/>
</dbReference>
<reference evidence="2 3" key="1">
    <citation type="journal article" date="2019" name="Int. J. Syst. Evol. Microbiol.">
        <title>The Global Catalogue of Microorganisms (GCM) 10K type strain sequencing project: providing services to taxonomists for standard genome sequencing and annotation.</title>
        <authorList>
            <consortium name="The Broad Institute Genomics Platform"/>
            <consortium name="The Broad Institute Genome Sequencing Center for Infectious Disease"/>
            <person name="Wu L."/>
            <person name="Ma J."/>
        </authorList>
    </citation>
    <scope>NUCLEOTIDE SEQUENCE [LARGE SCALE GENOMIC DNA]</scope>
    <source>
        <strain evidence="2 3">CGMCC 1.12237</strain>
    </source>
</reference>
<dbReference type="AlphaFoldDB" id="A0ABD5R6X8"/>
<keyword evidence="3" id="KW-1185">Reference proteome</keyword>
<dbReference type="InterPro" id="IPR016954">
    <property type="entry name" value="Uncharacterised_Vng0742h"/>
</dbReference>
<name>A0ABD5R6X8_9EURY</name>
<comment type="caution">
    <text evidence="2">The sequence shown here is derived from an EMBL/GenBank/DDBJ whole genome shotgun (WGS) entry which is preliminary data.</text>
</comment>
<feature type="domain" description="DICT" evidence="1">
    <location>
        <begin position="98"/>
        <end position="204"/>
    </location>
</feature>
<evidence type="ECO:0000259" key="1">
    <source>
        <dbReference type="Pfam" id="PF10069"/>
    </source>
</evidence>
<dbReference type="InterPro" id="IPR019278">
    <property type="entry name" value="DICT_dom"/>
</dbReference>
<gene>
    <name evidence="2" type="ORF">ACFPJ5_02495</name>
</gene>